<dbReference type="InterPro" id="IPR007922">
    <property type="entry name" value="DciA-like"/>
</dbReference>
<evidence type="ECO:0000313" key="2">
    <source>
        <dbReference type="Proteomes" id="UP000094757"/>
    </source>
</evidence>
<dbReference type="PANTHER" id="PTHR36456">
    <property type="entry name" value="UPF0232 PROTEIN SCO3875"/>
    <property type="match status" value="1"/>
</dbReference>
<dbReference type="STRING" id="39950.BCB69_05755"/>
<evidence type="ECO:0008006" key="3">
    <source>
        <dbReference type="Google" id="ProtNLM"/>
    </source>
</evidence>
<dbReference type="PANTHER" id="PTHR36456:SF1">
    <property type="entry name" value="UPF0232 PROTEIN SCO3875"/>
    <property type="match status" value="1"/>
</dbReference>
<dbReference type="AlphaFoldDB" id="A0A1B3WEY6"/>
<protein>
    <recommendedName>
        <fullName evidence="3">DUF721 domain-containing protein</fullName>
    </recommendedName>
</protein>
<dbReference type="EMBL" id="CP017037">
    <property type="protein sequence ID" value="AOH39486.1"/>
    <property type="molecule type" value="Genomic_DNA"/>
</dbReference>
<evidence type="ECO:0000313" key="1">
    <source>
        <dbReference type="EMBL" id="AOH39486.1"/>
    </source>
</evidence>
<organism evidence="1 2">
    <name type="scientific">Dialister pneumosintes</name>
    <dbReference type="NCBI Taxonomy" id="39950"/>
    <lineage>
        <taxon>Bacteria</taxon>
        <taxon>Bacillati</taxon>
        <taxon>Bacillota</taxon>
        <taxon>Negativicutes</taxon>
        <taxon>Veillonellales</taxon>
        <taxon>Veillonellaceae</taxon>
        <taxon>Dialister</taxon>
    </lineage>
</organism>
<dbReference type="KEGG" id="dpn:BCB69_05755"/>
<name>A0A1B3WEY6_9FIRM</name>
<dbReference type="Proteomes" id="UP000094757">
    <property type="component" value="Chromosome"/>
</dbReference>
<reference evidence="2" key="1">
    <citation type="submission" date="2016-08" db="EMBL/GenBank/DDBJ databases">
        <authorList>
            <person name="Holder M.E."/>
            <person name="Ajami N.J."/>
            <person name="Petrosino J.F."/>
        </authorList>
    </citation>
    <scope>NUCLEOTIDE SEQUENCE [LARGE SCALE GENOMIC DNA]</scope>
    <source>
        <strain evidence="2">F0677</strain>
    </source>
</reference>
<sequence>MSYQSKGFFQKASDILSEKHRRFMESDGFQYFLFRQKWIDFVGEVLAKESYISGATDSTLYVQATNSVWIHQLTMMKEQILAKIQQDSFGKRFKDIRFRIGTKETKNKPKSTVDSINARRLLEKKICSTELSKEEKKWIEEWVAVHVSHDSLVPIFSQMMEDTLKKRKGQLKEGYRACVSCGTLIEPEKVCCDACIRKTSIKKRNQIISLLKKYTHYGYEMVSHVIPCSYREYAEAHEFVVLQCEEQIYNRVDIINNKRKLLSLLIHKPMEEITEQEAQEKFTQLREKKW</sequence>
<accession>A0A1B3WEY6</accession>
<dbReference type="RefSeq" id="WP_069177277.1">
    <property type="nucleotide sequence ID" value="NZ_CP017037.1"/>
</dbReference>
<dbReference type="Pfam" id="PF05258">
    <property type="entry name" value="DciA"/>
    <property type="match status" value="1"/>
</dbReference>
<gene>
    <name evidence="1" type="ORF">BCB69_05755</name>
</gene>
<proteinExistence type="predicted"/>